<feature type="compositionally biased region" description="Basic and acidic residues" evidence="2">
    <location>
        <begin position="349"/>
        <end position="398"/>
    </location>
</feature>
<feature type="region of interest" description="Disordered" evidence="2">
    <location>
        <begin position="1369"/>
        <end position="1473"/>
    </location>
</feature>
<dbReference type="InterPro" id="IPR049885">
    <property type="entry name" value="MTCL1-3"/>
</dbReference>
<feature type="region of interest" description="Disordered" evidence="2">
    <location>
        <begin position="443"/>
        <end position="464"/>
    </location>
</feature>
<feature type="compositionally biased region" description="Basic and acidic residues" evidence="2">
    <location>
        <begin position="600"/>
        <end position="610"/>
    </location>
</feature>
<gene>
    <name evidence="3" type="ORF">CLODIP_2_CD13047</name>
</gene>
<proteinExistence type="predicted"/>
<feature type="compositionally biased region" description="Gly residues" evidence="2">
    <location>
        <begin position="1382"/>
        <end position="1391"/>
    </location>
</feature>
<dbReference type="PANTHER" id="PTHR15742:SF5">
    <property type="entry name" value="GIRDIN"/>
    <property type="match status" value="1"/>
</dbReference>
<feature type="region of interest" description="Disordered" evidence="2">
    <location>
        <begin position="1"/>
        <end position="57"/>
    </location>
</feature>
<dbReference type="Proteomes" id="UP000494165">
    <property type="component" value="Unassembled WGS sequence"/>
</dbReference>
<feature type="coiled-coil region" evidence="1">
    <location>
        <begin position="807"/>
        <end position="929"/>
    </location>
</feature>
<feature type="region of interest" description="Disordered" evidence="2">
    <location>
        <begin position="943"/>
        <end position="964"/>
    </location>
</feature>
<evidence type="ECO:0000256" key="2">
    <source>
        <dbReference type="SAM" id="MobiDB-lite"/>
    </source>
</evidence>
<dbReference type="PANTHER" id="PTHR15742">
    <property type="entry name" value="GIRDIN"/>
    <property type="match status" value="1"/>
</dbReference>
<keyword evidence="4" id="KW-1185">Reference proteome</keyword>
<feature type="compositionally biased region" description="Polar residues" evidence="2">
    <location>
        <begin position="1223"/>
        <end position="1235"/>
    </location>
</feature>
<comment type="caution">
    <text evidence="3">The sequence shown here is derived from an EMBL/GenBank/DDBJ whole genome shotgun (WGS) entry which is preliminary data.</text>
</comment>
<feature type="compositionally biased region" description="Basic and acidic residues" evidence="2">
    <location>
        <begin position="447"/>
        <end position="464"/>
    </location>
</feature>
<keyword evidence="1" id="KW-0175">Coiled coil</keyword>
<feature type="region of interest" description="Disordered" evidence="2">
    <location>
        <begin position="574"/>
        <end position="696"/>
    </location>
</feature>
<feature type="region of interest" description="Disordered" evidence="2">
    <location>
        <begin position="83"/>
        <end position="119"/>
    </location>
</feature>
<feature type="region of interest" description="Disordered" evidence="2">
    <location>
        <begin position="1120"/>
        <end position="1154"/>
    </location>
</feature>
<sequence>MRKKCSRLEDDNDSLAMQLKKMAMKARRRPSPSPGRLSTPEPLLHEKDEGIAEDDDPSELRLQLELNEQEAAVLRRKVEELEKLNESNQRKMKELQEKAKAASTPTSPRTVRSDLRPATSSAAVLEKKISVLEEESSELRKKLIEKERDYERLQTELTLAHKRSKTSARSRSLDSNEQALDLKRQLQVIEAEANVLRSKTQDLEAENEKLSTENKKLSIKAARGGTPAKDPSEGKELKEKVVVLEKELAELRSKEKKPAVLAPNAAAVEVERLKNQLTKVEKENERLKEGGARLRTRTPKRPTDLTTKLQMKKMVDELELEVAELLAGLGKAQEGKADASEKQTAAASKELEEIQKERDSLKAELAKTKESLQKDKTKTETDLKKLKSDVVKSKEEVAKLQAENKSMKENLESLKTSQESAKKTQEEKAQVLSELEEAKALASAFQRESEEKIKEEGKKNEAERAKLQKELAEKTKKLLEAEKKAKETEEKLKKAEKILSGKKDKLAKAEKDLEAEREKVKQSESTQKEVAVGWLRERDELKANATEMSRKVEQLQEQLSGRVREVETLENSLVSERERVSELMSSSESSKRASTAAVEKQLEAAREELAAAKTRAAEISSQLEKAEKAKKEADDKAKKEISDLQKKLSDTESGRSTEVKKLELQVKEKEQEVRSLNNQLKSAQQDSGASSKKISELQDEFGKKIKELEKDLAEERHEYEDLTVRYEQLETEHVVTKAQLTMDREKAEGSVDMAHRELTTLERELQTLRDTYNAKQDEWIKEKLDMQALVRDLEDKVQRSGSESLDMKRLKAQLDEKTTDFDKTKHELDVMTDQNSNLRKEADDLRRKLEDYERVAKIQRNMTADSAALDKEIKQLKSKMAAEEKSHKAEVAQLKLRYDSRVALISEEMQTLQNQVSKFKKERDSQRHMLEAAQKTIGELKASGKSLSTSASHMEPGDESEETRTKVASLEQSLACMEDELSDARLEASKLKTELVSERSAWEVKISEMQSRLNEFEEDRLISSGRTKIPGMRTRIELAWQKERDEQHRLLQETSTLARDLRQTLFEVERERDKERLESKRKIDQIKRSMEEELEENRKKITEMQYDLLELRDAHAKVRTTNEKLRRERERHEKERDENRQMTNARKRQDADEERKVNALLEQVDELMRLAPDLFPQRDAGGGSSLSLPKAPNRSSRTNLSREPSPATGGREASVGVEDRKQLLQSTLSRLTEATSELRRHQRLGEDEKDRERARRTLGFRRAASTEADAPEESKKGKANGSGKKGLFRKSLSLEQTGGMAQDQKIWKGEGGSNSSLDVGSEVSLDSRFLNMPRREVSLDRLSTDSTQSEIVQDKKKKGFFGKLKKLASSRSIDNDADRQQTGGGSLGGSGSDISVDISTADSGKKDKKGKLMGLFKKGSARSSSVEKSGGAAEKDSMAGSTDSLQRPLRASSASRPLAPSTAAPTTPATPAPTAKRYYNIGCAWTKNADWSSLANTQPAAIKRVLQNPVNHLKIHHATRNPDARAVSPLHSRVQLCLRVLAHAFIKHWKQLEAKKQPDNITDVEIFGLDGNPLKVTELAKFDCNLVKKDGCEQWQTHNFAMKSNNYENYPPVTDFRWHDLPVYSGNRDTFLLMKEFRKKESINAHFSMLTNDLYQVLFLDERSSAIFKRLPNDGRPETSLMLEIPREFSEIGFISAVNRNDTWFPYESMYVSTSMKDLWKITSLNYATGMEVHPLESDIELGDGHTYFKIMKRDSCRGDFLIPSIRMLGPTLVKYHTYNLLVPKNSNASMERELEIKEESPLCVDVVYLLKNKLSSSESVLNVTLTSQNGRTEHFTEAPNKAAATWHVARFENPHHRLQGKVKIRLDVGAKDVEIGGVKFCTGGDSVVMPKDHSVQDNCQIMADESKLANRELSHFTGYGPLSEIEVQLMNNDTLCTESKKDFKEFLVAATVKICERLGKKDCSNMNAHIHCFAGYSGKDCETPCSGTQFGVNCAENYTAGRCLNDEFSRHDGSCKVACANESLSFPNCTSPIRMTDSSVVSVSRTTIKLRIPDSIELLNGHDNIAVRYKKKDRDWWRSKAHSVTDGRFITLKKLEPNTDYEIAIGAYESNSEMSLQNEITGEKTYVRTCRPIDGSNLKIQVDDSGAALFTAAIDEDYCHLDSFNIFIRTYENSKETSHKRFPMVNETHFEHKLRSCSSGSYYDVTLLDINRNEVKARLNCASENHLALLSPPKNPMVPNRCKPIDESSVQITIIDPFKVVISSSERSTAADRIKLCAPAYLKVSHPESKKILFTKQVDGSGSEIDFGECVPGSNYDVTLVDEQENEFTVKHLCLQSKHRIFQRIMPKIKKIGARKIELFMLKSKTISGFTIIHSGQIQVQFIEQDQKSDAWKSVNFNMSSTDVTLTLDSLKPGKSYLIRYVWSAPNHPTIEGKTIKQQTLPCIPIDKNMVEVKYEVPLTLVTKVQTNVTELEDLCHVERMKLTSGGKTVVDTTVYESVFTWNYTPCDHGREYICTLIDEQGNSVKANGTCSSRHENDLPANVPNLSSSSPWANLTPKSALGSFRALQLLVFSTPRRIHPLEHHCYFSTVQNG</sequence>
<dbReference type="InterPro" id="IPR013783">
    <property type="entry name" value="Ig-like_fold"/>
</dbReference>
<feature type="compositionally biased region" description="Basic and acidic residues" evidence="2">
    <location>
        <begin position="282"/>
        <end position="292"/>
    </location>
</feature>
<name>A0A8S1CYW6_9INSE</name>
<feature type="compositionally biased region" description="Basic and acidic residues" evidence="2">
    <location>
        <begin position="1120"/>
        <end position="1140"/>
    </location>
</feature>
<feature type="compositionally biased region" description="Basic and acidic residues" evidence="2">
    <location>
        <begin position="624"/>
        <end position="673"/>
    </location>
</feature>
<dbReference type="OrthoDB" id="10036174at2759"/>
<reference evidence="3 4" key="1">
    <citation type="submission" date="2020-04" db="EMBL/GenBank/DDBJ databases">
        <authorList>
            <person name="Alioto T."/>
            <person name="Alioto T."/>
            <person name="Gomez Garrido J."/>
        </authorList>
    </citation>
    <scope>NUCLEOTIDE SEQUENCE [LARGE SCALE GENOMIC DNA]</scope>
</reference>
<evidence type="ECO:0000313" key="3">
    <source>
        <dbReference type="EMBL" id="CAB3375083.1"/>
    </source>
</evidence>
<organism evidence="3 4">
    <name type="scientific">Cloeon dipterum</name>
    <dbReference type="NCBI Taxonomy" id="197152"/>
    <lineage>
        <taxon>Eukaryota</taxon>
        <taxon>Metazoa</taxon>
        <taxon>Ecdysozoa</taxon>
        <taxon>Arthropoda</taxon>
        <taxon>Hexapoda</taxon>
        <taxon>Insecta</taxon>
        <taxon>Pterygota</taxon>
        <taxon>Palaeoptera</taxon>
        <taxon>Ephemeroptera</taxon>
        <taxon>Pisciforma</taxon>
        <taxon>Baetidae</taxon>
        <taxon>Cloeon</taxon>
    </lineage>
</organism>
<feature type="region of interest" description="Disordered" evidence="2">
    <location>
        <begin position="330"/>
        <end position="430"/>
    </location>
</feature>
<accession>A0A8S1CYW6</accession>
<evidence type="ECO:0000256" key="1">
    <source>
        <dbReference type="SAM" id="Coils"/>
    </source>
</evidence>
<feature type="compositionally biased region" description="Basic and acidic residues" evidence="2">
    <location>
        <begin position="503"/>
        <end position="522"/>
    </location>
</feature>
<feature type="compositionally biased region" description="Polar residues" evidence="2">
    <location>
        <begin position="1193"/>
        <end position="1202"/>
    </location>
</feature>
<feature type="compositionally biased region" description="Low complexity" evidence="2">
    <location>
        <begin position="1444"/>
        <end position="1473"/>
    </location>
</feature>
<evidence type="ECO:0000313" key="4">
    <source>
        <dbReference type="Proteomes" id="UP000494165"/>
    </source>
</evidence>
<feature type="compositionally biased region" description="Low complexity" evidence="2">
    <location>
        <begin position="582"/>
        <end position="594"/>
    </location>
</feature>
<protein>
    <submittedName>
        <fullName evidence="3">Uncharacterized protein</fullName>
    </submittedName>
</protein>
<feature type="compositionally biased region" description="Basic and acidic residues" evidence="2">
    <location>
        <begin position="1236"/>
        <end position="1255"/>
    </location>
</feature>
<dbReference type="EMBL" id="CADEPI010000107">
    <property type="protein sequence ID" value="CAB3375083.1"/>
    <property type="molecule type" value="Genomic_DNA"/>
</dbReference>
<feature type="region of interest" description="Disordered" evidence="2">
    <location>
        <begin position="282"/>
        <end position="303"/>
    </location>
</feature>
<feature type="compositionally biased region" description="Basic and acidic residues" evidence="2">
    <location>
        <begin position="420"/>
        <end position="429"/>
    </location>
</feature>
<feature type="region of interest" description="Disordered" evidence="2">
    <location>
        <begin position="503"/>
        <end position="528"/>
    </location>
</feature>
<feature type="compositionally biased region" description="Basic and acidic residues" evidence="2">
    <location>
        <begin position="205"/>
        <end position="216"/>
    </location>
</feature>
<feature type="region of interest" description="Disordered" evidence="2">
    <location>
        <begin position="205"/>
        <end position="236"/>
    </location>
</feature>
<feature type="compositionally biased region" description="Polar residues" evidence="2">
    <location>
        <begin position="674"/>
        <end position="692"/>
    </location>
</feature>
<dbReference type="Gene3D" id="2.60.40.10">
    <property type="entry name" value="Immunoglobulins"/>
    <property type="match status" value="1"/>
</dbReference>
<feature type="region of interest" description="Disordered" evidence="2">
    <location>
        <begin position="1174"/>
        <end position="1319"/>
    </location>
</feature>
<feature type="compositionally biased region" description="Basic and acidic residues" evidence="2">
    <location>
        <begin position="83"/>
        <end position="100"/>
    </location>
</feature>